<proteinExistence type="predicted"/>
<protein>
    <submittedName>
        <fullName evidence="2">Glycosyltransferase family 4 protein</fullName>
    </submittedName>
</protein>
<comment type="caution">
    <text evidence="2">The sequence shown here is derived from an EMBL/GenBank/DDBJ whole genome shotgun (WGS) entry which is preliminary data.</text>
</comment>
<feature type="domain" description="Glycosyl transferase family 1" evidence="1">
    <location>
        <begin position="197"/>
        <end position="357"/>
    </location>
</feature>
<sequence length="392" mass="44601">MKNICIILPPALPFPPSRGGAVETLLNLFVSENEKEKKYHLTIFSIENEEAREISKLYSCVEVIYIKNQNDGFKNKLDKYIKKFFHMNINLLNYYVINILREMKKREKPDLCIVEGGNYRDYQIISKYVGVNKMALHIHAVSTPKFNPNNIYGHFIFVSECAKRYWTQTFPGNGEILKNAIDEDIFCKNYDEVKIASKRKKLGISMDDFVVMYCGRLIDEKGVLELIKSINNVKNPHVKLLIIGSSNFAGANVTKYQKELFDNVSDKIIFTGFVNNNDLPIYYQLSDVVATPSKCMEAAPLVNIEGMISGKALITTSQGGILEYINPKGAIILDYNGNEKCFVKSLALAIESLAEDAQRVQSMGKSNCEYSQIFIKKNYFKNYSSIIEKIIS</sequence>
<dbReference type="InterPro" id="IPR001296">
    <property type="entry name" value="Glyco_trans_1"/>
</dbReference>
<evidence type="ECO:0000313" key="2">
    <source>
        <dbReference type="EMBL" id="MDT2370760.1"/>
    </source>
</evidence>
<evidence type="ECO:0000259" key="1">
    <source>
        <dbReference type="Pfam" id="PF00534"/>
    </source>
</evidence>
<dbReference type="GO" id="GO:0016757">
    <property type="term" value="F:glycosyltransferase activity"/>
    <property type="evidence" value="ECO:0007669"/>
    <property type="project" value="InterPro"/>
</dbReference>
<dbReference type="SUPFAM" id="SSF53756">
    <property type="entry name" value="UDP-Glycosyltransferase/glycogen phosphorylase"/>
    <property type="match status" value="1"/>
</dbReference>
<dbReference type="Proteomes" id="UP001260956">
    <property type="component" value="Unassembled WGS sequence"/>
</dbReference>
<dbReference type="AlphaFoldDB" id="A0AAW8RJ92"/>
<name>A0AAW8RJ92_ENTFC</name>
<dbReference type="CDD" id="cd03801">
    <property type="entry name" value="GT4_PimA-like"/>
    <property type="match status" value="1"/>
</dbReference>
<dbReference type="RefSeq" id="WP_311813730.1">
    <property type="nucleotide sequence ID" value="NZ_JARPTX010000046.1"/>
</dbReference>
<reference evidence="2" key="1">
    <citation type="submission" date="2023-03" db="EMBL/GenBank/DDBJ databases">
        <authorList>
            <person name="Shen W."/>
            <person name="Cai J."/>
        </authorList>
    </citation>
    <scope>NUCLEOTIDE SEQUENCE</scope>
    <source>
        <strain evidence="2">B1010-2</strain>
    </source>
</reference>
<dbReference type="Pfam" id="PF00534">
    <property type="entry name" value="Glycos_transf_1"/>
    <property type="match status" value="1"/>
</dbReference>
<gene>
    <name evidence="2" type="ORF">P6Z85_11505</name>
</gene>
<dbReference type="EMBL" id="JARPTX010000046">
    <property type="protein sequence ID" value="MDT2370760.1"/>
    <property type="molecule type" value="Genomic_DNA"/>
</dbReference>
<accession>A0AAW8RJ92</accession>
<evidence type="ECO:0000313" key="3">
    <source>
        <dbReference type="Proteomes" id="UP001260956"/>
    </source>
</evidence>
<organism evidence="2 3">
    <name type="scientific">Enterococcus faecium</name>
    <name type="common">Streptococcus faecium</name>
    <dbReference type="NCBI Taxonomy" id="1352"/>
    <lineage>
        <taxon>Bacteria</taxon>
        <taxon>Bacillati</taxon>
        <taxon>Bacillota</taxon>
        <taxon>Bacilli</taxon>
        <taxon>Lactobacillales</taxon>
        <taxon>Enterococcaceae</taxon>
        <taxon>Enterococcus</taxon>
    </lineage>
</organism>
<dbReference type="PANTHER" id="PTHR12526">
    <property type="entry name" value="GLYCOSYLTRANSFERASE"/>
    <property type="match status" value="1"/>
</dbReference>
<dbReference type="Gene3D" id="3.40.50.2000">
    <property type="entry name" value="Glycogen Phosphorylase B"/>
    <property type="match status" value="2"/>
</dbReference>